<dbReference type="HAMAP" id="MF_00917">
    <property type="entry name" value="QueE"/>
    <property type="match status" value="1"/>
</dbReference>
<dbReference type="Proteomes" id="UP000002534">
    <property type="component" value="Chromosome"/>
</dbReference>
<feature type="binding site" evidence="8">
    <location>
        <begin position="20"/>
        <end position="22"/>
    </location>
    <ligand>
        <name>substrate</name>
    </ligand>
</feature>
<accession>Q3A421</accession>
<proteinExistence type="inferred from homology"/>
<feature type="binding site" evidence="8">
    <location>
        <begin position="45"/>
        <end position="47"/>
    </location>
    <ligand>
        <name>S-adenosyl-L-methionine</name>
        <dbReference type="ChEBI" id="CHEBI:59789"/>
    </ligand>
</feature>
<sequence>MPVPAIPSTDAQLLEIFSSIQGEGGLVGCRQVFIRLAGCNLDCAYCDTDFAPQDTCRIEDAPGSGQFRSVTNPVALEVVADILGAWTKRAPGMHHSISLTGGEPLLQGQLLRDWVPVLKEILPIHLETNGTCPDALAPLLPHLEWVSMDVKLASTTGMPTPWKLHRAFLEIAAQAHVWVKAVVCESTPAEEMHDLGRLVHQIAPHVTIFLQPATRQGKVDMSAERLLALQTALSRHHGKVRVVPQTHVFLGLL</sequence>
<dbReference type="OrthoDB" id="9792276at2"/>
<evidence type="ECO:0000256" key="6">
    <source>
        <dbReference type="ARBA" id="ARBA00023014"/>
    </source>
</evidence>
<evidence type="ECO:0000256" key="3">
    <source>
        <dbReference type="ARBA" id="ARBA00022723"/>
    </source>
</evidence>
<dbReference type="EC" id="4.3.99.3" evidence="8"/>
<dbReference type="PANTHER" id="PTHR42836">
    <property type="entry name" value="7-CARBOXY-7-DEAZAGUANINE SYNTHASE"/>
    <property type="match status" value="1"/>
</dbReference>
<dbReference type="HOGENOM" id="CLU_066739_1_0_7"/>
<comment type="subunit">
    <text evidence="8">Homodimer.</text>
</comment>
<feature type="binding site" evidence="8">
    <location>
        <position position="43"/>
    </location>
    <ligand>
        <name>[4Fe-4S] cluster</name>
        <dbReference type="ChEBI" id="CHEBI:49883"/>
        <note>4Fe-4S-S-AdoMet</note>
    </ligand>
</feature>
<reference evidence="10 11" key="2">
    <citation type="journal article" date="2012" name="BMC Genomics">
        <title>The genome of Pelobacter carbinolicus reveals surprising metabolic capabilities and physiological features.</title>
        <authorList>
            <person name="Aklujkar M."/>
            <person name="Haveman S.A."/>
            <person name="Didonato R.Jr."/>
            <person name="Chertkov O."/>
            <person name="Han C.S."/>
            <person name="Land M.L."/>
            <person name="Brown P."/>
            <person name="Lovley D.R."/>
        </authorList>
    </citation>
    <scope>NUCLEOTIDE SEQUENCE [LARGE SCALE GENOMIC DNA]</scope>
    <source>
        <strain evidence="11">DSM 2380 / NBRC 103641 / GraBd1</strain>
    </source>
</reference>
<feature type="binding site" evidence="8">
    <location>
        <position position="35"/>
    </location>
    <ligand>
        <name>substrate</name>
    </ligand>
</feature>
<evidence type="ECO:0000259" key="9">
    <source>
        <dbReference type="PROSITE" id="PS51918"/>
    </source>
</evidence>
<keyword evidence="4 8" id="KW-0460">Magnesium</keyword>
<dbReference type="CDD" id="cd01335">
    <property type="entry name" value="Radical_SAM"/>
    <property type="match status" value="1"/>
</dbReference>
<evidence type="ECO:0000256" key="7">
    <source>
        <dbReference type="ARBA" id="ARBA00023239"/>
    </source>
</evidence>
<dbReference type="EMBL" id="CP000142">
    <property type="protein sequence ID" value="ABA88886.1"/>
    <property type="molecule type" value="Genomic_DNA"/>
</dbReference>
<dbReference type="Gene3D" id="3.20.20.70">
    <property type="entry name" value="Aldolase class I"/>
    <property type="match status" value="1"/>
</dbReference>
<dbReference type="InterPro" id="IPR024924">
    <property type="entry name" value="7-CO-7-deazaguanine_synth-like"/>
</dbReference>
<dbReference type="PANTHER" id="PTHR42836:SF1">
    <property type="entry name" value="7-CARBOXY-7-DEAZAGUANINE SYNTHASE"/>
    <property type="match status" value="1"/>
</dbReference>
<comment type="pathway">
    <text evidence="8">Purine metabolism; 7-cyano-7-deazaguanine biosynthesis.</text>
</comment>
<evidence type="ECO:0000313" key="10">
    <source>
        <dbReference type="EMBL" id="ABA88886.1"/>
    </source>
</evidence>
<feature type="binding site" evidence="8">
    <location>
        <position position="100"/>
    </location>
    <ligand>
        <name>substrate</name>
    </ligand>
</feature>
<dbReference type="SUPFAM" id="SSF102114">
    <property type="entry name" value="Radical SAM enzymes"/>
    <property type="match status" value="1"/>
</dbReference>
<keyword evidence="1 8" id="KW-0004">4Fe-4S</keyword>
<comment type="function">
    <text evidence="8">Catalyzes the complex heterocyclic radical-mediated conversion of 6-carboxy-5,6,7,8-tetrahydropterin (CPH4) to 7-carboxy-7-deazaguanine (CDG), a step common to the biosynthetic pathways of all 7-deazapurine-containing compounds.</text>
</comment>
<dbReference type="InterPro" id="IPR058240">
    <property type="entry name" value="rSAM_sf"/>
</dbReference>
<gene>
    <name evidence="8 10" type="primary">queE</name>
    <name evidence="10" type="ordered locus">Pcar_1642</name>
</gene>
<evidence type="ECO:0000313" key="11">
    <source>
        <dbReference type="Proteomes" id="UP000002534"/>
    </source>
</evidence>
<dbReference type="GO" id="GO:0016840">
    <property type="term" value="F:carbon-nitrogen lyase activity"/>
    <property type="evidence" value="ECO:0007669"/>
    <property type="project" value="UniProtKB-UniRule"/>
</dbReference>
<protein>
    <recommendedName>
        <fullName evidence="8">7-carboxy-7-deazaguanine synthase</fullName>
        <shortName evidence="8">CDG synthase</shortName>
        <ecNumber evidence="8">4.3.99.3</ecNumber>
    </recommendedName>
    <alternativeName>
        <fullName evidence="8">Queuosine biosynthesis protein QueE</fullName>
    </alternativeName>
</protein>
<dbReference type="InterPro" id="IPR007197">
    <property type="entry name" value="rSAM"/>
</dbReference>
<dbReference type="eggNOG" id="COG0602">
    <property type="taxonomic scope" value="Bacteria"/>
</dbReference>
<dbReference type="AlphaFoldDB" id="Q3A421"/>
<keyword evidence="11" id="KW-1185">Reference proteome</keyword>
<feature type="binding site" evidence="8">
    <location>
        <position position="39"/>
    </location>
    <ligand>
        <name>[4Fe-4S] cluster</name>
        <dbReference type="ChEBI" id="CHEBI:49883"/>
        <note>4Fe-4S-S-AdoMet</note>
    </ligand>
</feature>
<comment type="catalytic activity">
    <reaction evidence="8">
        <text>6-carboxy-5,6,7,8-tetrahydropterin + H(+) = 7-carboxy-7-carbaguanine + NH4(+)</text>
        <dbReference type="Rhea" id="RHEA:27974"/>
        <dbReference type="ChEBI" id="CHEBI:15378"/>
        <dbReference type="ChEBI" id="CHEBI:28938"/>
        <dbReference type="ChEBI" id="CHEBI:61032"/>
        <dbReference type="ChEBI" id="CHEBI:61036"/>
        <dbReference type="EC" id="4.3.99.3"/>
    </reaction>
</comment>
<dbReference type="STRING" id="338963.Pcar_1642"/>
<evidence type="ECO:0000256" key="5">
    <source>
        <dbReference type="ARBA" id="ARBA00023004"/>
    </source>
</evidence>
<keyword evidence="7 8" id="KW-0456">Lyase</keyword>
<keyword evidence="6 8" id="KW-0411">Iron-sulfur</keyword>
<comment type="cofactor">
    <cofactor evidence="8">
        <name>S-adenosyl-L-methionine</name>
        <dbReference type="ChEBI" id="CHEBI:59789"/>
    </cofactor>
    <text evidence="8">Binds 1 S-adenosyl-L-methionine per subunit.</text>
</comment>
<keyword evidence="3 8" id="KW-0479">Metal-binding</keyword>
<keyword evidence="2 8" id="KW-0949">S-adenosyl-L-methionine</keyword>
<dbReference type="SFLD" id="SFLDS00029">
    <property type="entry name" value="Radical_SAM"/>
    <property type="match status" value="1"/>
</dbReference>
<dbReference type="PIRSF" id="PIRSF000370">
    <property type="entry name" value="QueE"/>
    <property type="match status" value="1"/>
</dbReference>
<feature type="binding site" evidence="8">
    <location>
        <position position="46"/>
    </location>
    <ligand>
        <name>[4Fe-4S] cluster</name>
        <dbReference type="ChEBI" id="CHEBI:49883"/>
        <note>4Fe-4S-S-AdoMet</note>
    </ligand>
</feature>
<dbReference type="InterPro" id="IPR013785">
    <property type="entry name" value="Aldolase_TIM"/>
</dbReference>
<organism evidence="10 11">
    <name type="scientific">Syntrophotalea carbinolica (strain DSM 2380 / NBRC 103641 / GraBd1)</name>
    <name type="common">Pelobacter carbinolicus</name>
    <dbReference type="NCBI Taxonomy" id="338963"/>
    <lineage>
        <taxon>Bacteria</taxon>
        <taxon>Pseudomonadati</taxon>
        <taxon>Thermodesulfobacteriota</taxon>
        <taxon>Desulfuromonadia</taxon>
        <taxon>Desulfuromonadales</taxon>
        <taxon>Syntrophotaleaceae</taxon>
        <taxon>Syntrophotalea</taxon>
    </lineage>
</organism>
<dbReference type="UniPathway" id="UPA00391"/>
<comment type="similarity">
    <text evidence="8">Belongs to the radical SAM superfamily. 7-carboxy-7-deazaguanine synthase family.</text>
</comment>
<feature type="domain" description="Radical SAM core" evidence="9">
    <location>
        <begin position="26"/>
        <end position="253"/>
    </location>
</feature>
<evidence type="ECO:0000256" key="4">
    <source>
        <dbReference type="ARBA" id="ARBA00022842"/>
    </source>
</evidence>
<dbReference type="KEGG" id="pca:Pcar_1642"/>
<evidence type="ECO:0000256" key="1">
    <source>
        <dbReference type="ARBA" id="ARBA00022485"/>
    </source>
</evidence>
<keyword evidence="5 8" id="KW-0408">Iron</keyword>
<dbReference type="GO" id="GO:0000287">
    <property type="term" value="F:magnesium ion binding"/>
    <property type="evidence" value="ECO:0007669"/>
    <property type="project" value="UniProtKB-UniRule"/>
</dbReference>
<comment type="caution">
    <text evidence="8">Lacks conserved residue(s) required for the propagation of feature annotation.</text>
</comment>
<feature type="binding site" evidence="8">
    <location>
        <position position="102"/>
    </location>
    <ligand>
        <name>S-adenosyl-L-methionine</name>
        <dbReference type="ChEBI" id="CHEBI:59789"/>
    </ligand>
</feature>
<dbReference type="RefSeq" id="WP_011341375.1">
    <property type="nucleotide sequence ID" value="NC_007498.2"/>
</dbReference>
<evidence type="ECO:0000256" key="8">
    <source>
        <dbReference type="HAMAP-Rule" id="MF_00917"/>
    </source>
</evidence>
<dbReference type="PROSITE" id="PS51918">
    <property type="entry name" value="RADICAL_SAM"/>
    <property type="match status" value="1"/>
</dbReference>
<name>Q3A421_SYNC1</name>
<comment type="cofactor">
    <cofactor evidence="8">
        <name>[4Fe-4S] cluster</name>
        <dbReference type="ChEBI" id="CHEBI:49883"/>
    </cofactor>
    <text evidence="8">Binds 1 [4Fe-4S] cluster. The cluster is coordinated with 3 cysteines and an exchangeable S-adenosyl-L-methionine.</text>
</comment>
<comment type="cofactor">
    <cofactor evidence="8">
        <name>Mg(2+)</name>
        <dbReference type="ChEBI" id="CHEBI:18420"/>
    </cofactor>
</comment>
<dbReference type="GO" id="GO:0051539">
    <property type="term" value="F:4 iron, 4 sulfur cluster binding"/>
    <property type="evidence" value="ECO:0007669"/>
    <property type="project" value="UniProtKB-UniRule"/>
</dbReference>
<feature type="binding site" evidence="8">
    <location>
        <position position="48"/>
    </location>
    <ligand>
        <name>Mg(2+)</name>
        <dbReference type="ChEBI" id="CHEBI:18420"/>
    </ligand>
</feature>
<dbReference type="GO" id="GO:0008616">
    <property type="term" value="P:tRNA queuosine(34) biosynthetic process"/>
    <property type="evidence" value="ECO:0007669"/>
    <property type="project" value="UniProtKB-UniRule"/>
</dbReference>
<evidence type="ECO:0000256" key="2">
    <source>
        <dbReference type="ARBA" id="ARBA00022691"/>
    </source>
</evidence>
<dbReference type="GO" id="GO:1904047">
    <property type="term" value="F:S-adenosyl-L-methionine binding"/>
    <property type="evidence" value="ECO:0007669"/>
    <property type="project" value="UniProtKB-UniRule"/>
</dbReference>
<reference evidence="11" key="1">
    <citation type="submission" date="2005-10" db="EMBL/GenBank/DDBJ databases">
        <title>Complete sequence of Pelobacter carbinolicus DSM 2380.</title>
        <authorList>
            <person name="Copeland A."/>
            <person name="Lucas S."/>
            <person name="Lapidus A."/>
            <person name="Barry K."/>
            <person name="Detter J.C."/>
            <person name="Glavina T."/>
            <person name="Hammon N."/>
            <person name="Israni S."/>
            <person name="Pitluck S."/>
            <person name="Chertkov O."/>
            <person name="Schmutz J."/>
            <person name="Larimer F."/>
            <person name="Land M."/>
            <person name="Kyrpides N."/>
            <person name="Ivanova N."/>
            <person name="Richardson P."/>
        </authorList>
    </citation>
    <scope>NUCLEOTIDE SEQUENCE [LARGE SCALE GENOMIC DNA]</scope>
    <source>
        <strain evidence="11">DSM 2380 / NBRC 103641 / GraBd1</strain>
    </source>
</reference>
<dbReference type="Pfam" id="PF04055">
    <property type="entry name" value="Radical_SAM"/>
    <property type="match status" value="1"/>
</dbReference>
<keyword evidence="8" id="KW-0671">Queuosine biosynthesis</keyword>